<reference evidence="1" key="1">
    <citation type="journal article" date="2020" name="Nat. Commun.">
        <title>Large-scale genome sequencing of mycorrhizal fungi provides insights into the early evolution of symbiotic traits.</title>
        <authorList>
            <person name="Miyauchi S."/>
            <person name="Kiss E."/>
            <person name="Kuo A."/>
            <person name="Drula E."/>
            <person name="Kohler A."/>
            <person name="Sanchez-Garcia M."/>
            <person name="Morin E."/>
            <person name="Andreopoulos B."/>
            <person name="Barry K.W."/>
            <person name="Bonito G."/>
            <person name="Buee M."/>
            <person name="Carver A."/>
            <person name="Chen C."/>
            <person name="Cichocki N."/>
            <person name="Clum A."/>
            <person name="Culley D."/>
            <person name="Crous P.W."/>
            <person name="Fauchery L."/>
            <person name="Girlanda M."/>
            <person name="Hayes R.D."/>
            <person name="Keri Z."/>
            <person name="LaButti K."/>
            <person name="Lipzen A."/>
            <person name="Lombard V."/>
            <person name="Magnuson J."/>
            <person name="Maillard F."/>
            <person name="Murat C."/>
            <person name="Nolan M."/>
            <person name="Ohm R.A."/>
            <person name="Pangilinan J."/>
            <person name="Pereira M.F."/>
            <person name="Perotto S."/>
            <person name="Peter M."/>
            <person name="Pfister S."/>
            <person name="Riley R."/>
            <person name="Sitrit Y."/>
            <person name="Stielow J.B."/>
            <person name="Szollosi G."/>
            <person name="Zifcakova L."/>
            <person name="Stursova M."/>
            <person name="Spatafora J.W."/>
            <person name="Tedersoo L."/>
            <person name="Vaario L.M."/>
            <person name="Yamada A."/>
            <person name="Yan M."/>
            <person name="Wang P."/>
            <person name="Xu J."/>
            <person name="Bruns T."/>
            <person name="Baldrian P."/>
            <person name="Vilgalys R."/>
            <person name="Dunand C."/>
            <person name="Henrissat B."/>
            <person name="Grigoriev I.V."/>
            <person name="Hibbett D."/>
            <person name="Nagy L.G."/>
            <person name="Martin F.M."/>
        </authorList>
    </citation>
    <scope>NUCLEOTIDE SEQUENCE</scope>
    <source>
        <strain evidence="1">UP504</strain>
    </source>
</reference>
<gene>
    <name evidence="1" type="ORF">BS47DRAFT_1388685</name>
</gene>
<protein>
    <submittedName>
        <fullName evidence="1">Uncharacterized protein</fullName>
    </submittedName>
</protein>
<evidence type="ECO:0000313" key="2">
    <source>
        <dbReference type="Proteomes" id="UP000886523"/>
    </source>
</evidence>
<dbReference type="Proteomes" id="UP000886523">
    <property type="component" value="Unassembled WGS sequence"/>
</dbReference>
<dbReference type="EMBL" id="MU128922">
    <property type="protein sequence ID" value="KAF9518754.1"/>
    <property type="molecule type" value="Genomic_DNA"/>
</dbReference>
<evidence type="ECO:0000313" key="1">
    <source>
        <dbReference type="EMBL" id="KAF9518754.1"/>
    </source>
</evidence>
<sequence>MNNGTYGPADYAFYRQEFSTFHADTDCETRLWPFIPQGLPDIFHARQQNGQWFVTADSRSALASDWIDTWDMATDLQRATRLLIPEMARVLCYRLECPGPASAGELFSQQFAPWFHLDVLRSRFCRIYRVIQVLRGYCNYATTHRGFSRGCPAPTSSPIAFPFMLGIYWSTDIYGNFADCTLAAPYRLHLLPFYGTAEGPSELEPCTPDRQFIKSSPPPDEYLDKPLAARLIPPSEPLPSLPDFIVIEGQRKNVPPPTPGLREEGINVGSKLQPWLAEIDPRFDT</sequence>
<name>A0A9P6E110_9AGAM</name>
<dbReference type="AlphaFoldDB" id="A0A9P6E110"/>
<keyword evidence="2" id="KW-1185">Reference proteome</keyword>
<accession>A0A9P6E110</accession>
<proteinExistence type="predicted"/>
<organism evidence="1 2">
    <name type="scientific">Hydnum rufescens UP504</name>
    <dbReference type="NCBI Taxonomy" id="1448309"/>
    <lineage>
        <taxon>Eukaryota</taxon>
        <taxon>Fungi</taxon>
        <taxon>Dikarya</taxon>
        <taxon>Basidiomycota</taxon>
        <taxon>Agaricomycotina</taxon>
        <taxon>Agaricomycetes</taxon>
        <taxon>Cantharellales</taxon>
        <taxon>Hydnaceae</taxon>
        <taxon>Hydnum</taxon>
    </lineage>
</organism>
<comment type="caution">
    <text evidence="1">The sequence shown here is derived from an EMBL/GenBank/DDBJ whole genome shotgun (WGS) entry which is preliminary data.</text>
</comment>